<accession>A0A284R2W8</accession>
<feature type="region of interest" description="Disordered" evidence="1">
    <location>
        <begin position="315"/>
        <end position="341"/>
    </location>
</feature>
<gene>
    <name evidence="2" type="ORF">ARMOST_06415</name>
</gene>
<protein>
    <recommendedName>
        <fullName evidence="4">Heterokaryon incompatibility domain-containing protein</fullName>
    </recommendedName>
</protein>
<feature type="compositionally biased region" description="Polar residues" evidence="1">
    <location>
        <begin position="741"/>
        <end position="762"/>
    </location>
</feature>
<feature type="compositionally biased region" description="Basic and acidic residues" evidence="1">
    <location>
        <begin position="722"/>
        <end position="740"/>
    </location>
</feature>
<feature type="region of interest" description="Disordered" evidence="1">
    <location>
        <begin position="718"/>
        <end position="847"/>
    </location>
</feature>
<evidence type="ECO:0000313" key="3">
    <source>
        <dbReference type="Proteomes" id="UP000219338"/>
    </source>
</evidence>
<organism evidence="2 3">
    <name type="scientific">Armillaria ostoyae</name>
    <name type="common">Armillaria root rot fungus</name>
    <dbReference type="NCBI Taxonomy" id="47428"/>
    <lineage>
        <taxon>Eukaryota</taxon>
        <taxon>Fungi</taxon>
        <taxon>Dikarya</taxon>
        <taxon>Basidiomycota</taxon>
        <taxon>Agaricomycotina</taxon>
        <taxon>Agaricomycetes</taxon>
        <taxon>Agaricomycetidae</taxon>
        <taxon>Agaricales</taxon>
        <taxon>Marasmiineae</taxon>
        <taxon>Physalacriaceae</taxon>
        <taxon>Armillaria</taxon>
    </lineage>
</organism>
<evidence type="ECO:0008006" key="4">
    <source>
        <dbReference type="Google" id="ProtNLM"/>
    </source>
</evidence>
<feature type="compositionally biased region" description="Polar residues" evidence="1">
    <location>
        <begin position="837"/>
        <end position="847"/>
    </location>
</feature>
<feature type="compositionally biased region" description="Polar residues" evidence="1">
    <location>
        <begin position="794"/>
        <end position="815"/>
    </location>
</feature>
<dbReference type="OrthoDB" id="3004209at2759"/>
<dbReference type="Proteomes" id="UP000219338">
    <property type="component" value="Unassembled WGS sequence"/>
</dbReference>
<reference evidence="3" key="1">
    <citation type="journal article" date="2017" name="Nat. Ecol. Evol.">
        <title>Genome expansion and lineage-specific genetic innovations in the forest pathogenic fungi Armillaria.</title>
        <authorList>
            <person name="Sipos G."/>
            <person name="Prasanna A.N."/>
            <person name="Walter M.C."/>
            <person name="O'Connor E."/>
            <person name="Balint B."/>
            <person name="Krizsan K."/>
            <person name="Kiss B."/>
            <person name="Hess J."/>
            <person name="Varga T."/>
            <person name="Slot J."/>
            <person name="Riley R."/>
            <person name="Boka B."/>
            <person name="Rigling D."/>
            <person name="Barry K."/>
            <person name="Lee J."/>
            <person name="Mihaltcheva S."/>
            <person name="LaButti K."/>
            <person name="Lipzen A."/>
            <person name="Waldron R."/>
            <person name="Moloney N.M."/>
            <person name="Sperisen C."/>
            <person name="Kredics L."/>
            <person name="Vagvoelgyi C."/>
            <person name="Patrignani A."/>
            <person name="Fitzpatrick D."/>
            <person name="Nagy I."/>
            <person name="Doyle S."/>
            <person name="Anderson J.B."/>
            <person name="Grigoriev I.V."/>
            <person name="Gueldener U."/>
            <person name="Muensterkoetter M."/>
            <person name="Nagy L.G."/>
        </authorList>
    </citation>
    <scope>NUCLEOTIDE SEQUENCE [LARGE SCALE GENOMIC DNA]</scope>
    <source>
        <strain evidence="3">C18/9</strain>
    </source>
</reference>
<name>A0A284R2W8_ARMOS</name>
<feature type="region of interest" description="Disordered" evidence="1">
    <location>
        <begin position="453"/>
        <end position="474"/>
    </location>
</feature>
<evidence type="ECO:0000256" key="1">
    <source>
        <dbReference type="SAM" id="MobiDB-lite"/>
    </source>
</evidence>
<sequence>MAIQILHAETTRKTYLQYYSNLSNVTITAPIEDGLSIEDIKVPNQRAYTGPKPVIPSSVADTSSASLGVDELLKMLNGTLGTKYDLTPSLSSILEVYISKEYDFGTVYGYLRPIWFDCDLNDIQDSLHTSEATDLKIRQQALVDGQITRKGLRVAPRRVWDLFSNRVVPWWVALRIPWGISHAWLDASRRKNVLTPINGRQWPVPIPKDVNLDLIRIEMLNLGAEYTWVDVLCLRQEGGRREDLRAGEWMLDVPNIGNAYAVGPVVCYFKGLGRPLEHGFDPDSPRSWFKRTWTLQETTRNCTIGGDMGDETLNGTPLDPLPPPPRFFPRSTSTARRESGGRYEDRYAKTTYKTMTGTPEPPDELCDTSFKMTASKTMEAKQRHTKKLEAAAESIVKDYGKAVEIEGTAMTANTLKTTAETQDTSDNAANEQLRELKQNVLSLQSIVEDLRSAKPHPAPVPTPTQSQSQSSPLSYANVTAKANPFTGDPRHSDVIAKAKLANRRVIVKPTTEDAMAAMARRSEKELVKEVNDALSIATTITGDTLHMVPDGISVVGARKLANGGVIYTLNSDKAATWLREPVALENIAQAVGEETSVSLQLNNVIVPFAPTTIDIENEDTWRNIETSSELTTGTIRSVRFLKPVEHHQQGQREAHLVVGFDSREQANKAIRGGIIIEGKELQAKKELPDASRATDVLRSRHPESKYKYFVTEDPTTWTTNDVQKRDENARPRKGDKDGAERTNSQGGATATSLGSLMVSSHPTRGRRDGGSTKQTKTRQPNPNLTPLVGPSKYHQPSLNQFLAGSQRSASATSADRTPAAEDDEPSAEEVNGKTRVEQVSPTPSIDL</sequence>
<feature type="compositionally biased region" description="Polar residues" evidence="1">
    <location>
        <begin position="771"/>
        <end position="784"/>
    </location>
</feature>
<dbReference type="EMBL" id="FUEG01000004">
    <property type="protein sequence ID" value="SJL03070.1"/>
    <property type="molecule type" value="Genomic_DNA"/>
</dbReference>
<dbReference type="AlphaFoldDB" id="A0A284R2W8"/>
<evidence type="ECO:0000313" key="2">
    <source>
        <dbReference type="EMBL" id="SJL03070.1"/>
    </source>
</evidence>
<keyword evidence="3" id="KW-1185">Reference proteome</keyword>
<feature type="compositionally biased region" description="Low complexity" evidence="1">
    <location>
        <begin position="463"/>
        <end position="472"/>
    </location>
</feature>
<proteinExistence type="predicted"/>